<evidence type="ECO:0000256" key="4">
    <source>
        <dbReference type="ARBA" id="ARBA00022963"/>
    </source>
</evidence>
<keyword evidence="4" id="KW-0442">Lipid degradation</keyword>
<dbReference type="Pfam" id="PF18140">
    <property type="entry name" value="PCC_BT"/>
    <property type="match status" value="1"/>
</dbReference>
<dbReference type="InterPro" id="IPR050709">
    <property type="entry name" value="Biotin_Carboxyl_Carrier/Decarb"/>
</dbReference>
<reference evidence="9 10" key="1">
    <citation type="submission" date="2016-05" db="EMBL/GenBank/DDBJ databases">
        <title>Nuclear genome of Blastocystis sp. subtype 1 NandII.</title>
        <authorList>
            <person name="Gentekaki E."/>
            <person name="Curtis B."/>
            <person name="Stairs C."/>
            <person name="Eme L."/>
            <person name="Herman E."/>
            <person name="Klimes V."/>
            <person name="Arias M.C."/>
            <person name="Elias M."/>
            <person name="Hilliou F."/>
            <person name="Klute M."/>
            <person name="Malik S.-B."/>
            <person name="Pightling A."/>
            <person name="Rachubinski R."/>
            <person name="Salas D."/>
            <person name="Schlacht A."/>
            <person name="Suga H."/>
            <person name="Archibald J."/>
            <person name="Ball S.G."/>
            <person name="Clark G."/>
            <person name="Dacks J."/>
            <person name="Van Der Giezen M."/>
            <person name="Tsaousis A."/>
            <person name="Roger A."/>
        </authorList>
    </citation>
    <scope>NUCLEOTIDE SEQUENCE [LARGE SCALE GENOMIC DNA]</scope>
    <source>
        <strain evidence="10">ATCC 50177 / NandII</strain>
    </source>
</reference>
<evidence type="ECO:0000313" key="9">
    <source>
        <dbReference type="EMBL" id="OAO13268.1"/>
    </source>
</evidence>
<dbReference type="OrthoDB" id="196847at2759"/>
<dbReference type="Gene3D" id="2.40.50.100">
    <property type="match status" value="1"/>
</dbReference>
<evidence type="ECO:0000256" key="6">
    <source>
        <dbReference type="ARBA" id="ARBA00023267"/>
    </source>
</evidence>
<name>A0A196S8A9_BLAHN</name>
<evidence type="ECO:0000256" key="1">
    <source>
        <dbReference type="ARBA" id="ARBA00005060"/>
    </source>
</evidence>
<dbReference type="UniPathway" id="UPA00945">
    <property type="reaction ID" value="UER00908"/>
</dbReference>
<dbReference type="Proteomes" id="UP000078348">
    <property type="component" value="Unassembled WGS sequence"/>
</dbReference>
<organism evidence="9 10">
    <name type="scientific">Blastocystis sp. subtype 1 (strain ATCC 50177 / NandII)</name>
    <dbReference type="NCBI Taxonomy" id="478820"/>
    <lineage>
        <taxon>Eukaryota</taxon>
        <taxon>Sar</taxon>
        <taxon>Stramenopiles</taxon>
        <taxon>Bigyra</taxon>
        <taxon>Opalozoa</taxon>
        <taxon>Opalinata</taxon>
        <taxon>Blastocystidae</taxon>
        <taxon>Blastocystis</taxon>
    </lineage>
</organism>
<accession>A0A196S8A9</accession>
<dbReference type="InterPro" id="IPR001882">
    <property type="entry name" value="Biotin_BS"/>
</dbReference>
<dbReference type="PROSITE" id="PS00188">
    <property type="entry name" value="BIOTIN"/>
    <property type="match status" value="1"/>
</dbReference>
<protein>
    <recommendedName>
        <fullName evidence="2">propionyl-CoA carboxylase</fullName>
        <ecNumber evidence="2">6.4.1.3</ecNumber>
    </recommendedName>
</protein>
<gene>
    <name evidence="9" type="ORF">AV274_5065</name>
</gene>
<proteinExistence type="predicted"/>
<keyword evidence="3" id="KW-0460">Magnesium</keyword>
<dbReference type="GO" id="GO:0016042">
    <property type="term" value="P:lipid catabolic process"/>
    <property type="evidence" value="ECO:0007669"/>
    <property type="project" value="UniProtKB-KW"/>
</dbReference>
<dbReference type="SUPFAM" id="SSF51230">
    <property type="entry name" value="Single hybrid motif"/>
    <property type="match status" value="1"/>
</dbReference>
<evidence type="ECO:0000256" key="5">
    <source>
        <dbReference type="ARBA" id="ARBA00023211"/>
    </source>
</evidence>
<keyword evidence="10" id="KW-1185">Reference proteome</keyword>
<dbReference type="GO" id="GO:0004658">
    <property type="term" value="F:propionyl-CoA carboxylase activity"/>
    <property type="evidence" value="ECO:0007669"/>
    <property type="project" value="UniProtKB-EC"/>
</dbReference>
<keyword evidence="4" id="KW-0443">Lipid metabolism</keyword>
<feature type="domain" description="Lipoyl-binding" evidence="8">
    <location>
        <begin position="102"/>
        <end position="177"/>
    </location>
</feature>
<dbReference type="Pfam" id="PF00364">
    <property type="entry name" value="Biotin_lipoyl"/>
    <property type="match status" value="1"/>
</dbReference>
<dbReference type="PANTHER" id="PTHR45266:SF3">
    <property type="entry name" value="OXALOACETATE DECARBOXYLASE ALPHA CHAIN"/>
    <property type="match status" value="1"/>
</dbReference>
<dbReference type="InterPro" id="IPR000089">
    <property type="entry name" value="Biotin_lipoyl"/>
</dbReference>
<dbReference type="STRING" id="478820.A0A196S8A9"/>
<comment type="caution">
    <text evidence="9">The sequence shown here is derived from an EMBL/GenBank/DDBJ whole genome shotgun (WGS) entry which is preliminary data.</text>
</comment>
<dbReference type="PANTHER" id="PTHR45266">
    <property type="entry name" value="OXALOACETATE DECARBOXYLASE ALPHA CHAIN"/>
    <property type="match status" value="1"/>
</dbReference>
<dbReference type="FunFam" id="2.40.50.100:FF:000003">
    <property type="entry name" value="Acetyl-CoA carboxylase biotin carboxyl carrier protein"/>
    <property type="match status" value="1"/>
</dbReference>
<keyword evidence="6" id="KW-0092">Biotin</keyword>
<dbReference type="Gene3D" id="3.30.700.30">
    <property type="match status" value="1"/>
</dbReference>
<evidence type="ECO:0000256" key="3">
    <source>
        <dbReference type="ARBA" id="ARBA00022842"/>
    </source>
</evidence>
<evidence type="ECO:0000259" key="8">
    <source>
        <dbReference type="PROSITE" id="PS50968"/>
    </source>
</evidence>
<comment type="pathway">
    <text evidence="1">Metabolic intermediate metabolism; propanoyl-CoA degradation; succinyl-CoA from propanoyl-CoA: step 1/3.</text>
</comment>
<dbReference type="AlphaFoldDB" id="A0A196S8A9"/>
<evidence type="ECO:0000256" key="2">
    <source>
        <dbReference type="ARBA" id="ARBA00013050"/>
    </source>
</evidence>
<dbReference type="InterPro" id="IPR041265">
    <property type="entry name" value="PCC_BT"/>
</dbReference>
<dbReference type="EMBL" id="LXWW01000430">
    <property type="protein sequence ID" value="OAO13268.1"/>
    <property type="molecule type" value="Genomic_DNA"/>
</dbReference>
<evidence type="ECO:0000313" key="10">
    <source>
        <dbReference type="Proteomes" id="UP000078348"/>
    </source>
</evidence>
<dbReference type="EC" id="6.4.1.3" evidence="2"/>
<comment type="catalytic activity">
    <reaction evidence="7">
        <text>propanoyl-CoA + hydrogencarbonate + ATP = (S)-methylmalonyl-CoA + ADP + phosphate + H(+)</text>
        <dbReference type="Rhea" id="RHEA:23720"/>
        <dbReference type="ChEBI" id="CHEBI:15378"/>
        <dbReference type="ChEBI" id="CHEBI:17544"/>
        <dbReference type="ChEBI" id="CHEBI:30616"/>
        <dbReference type="ChEBI" id="CHEBI:43474"/>
        <dbReference type="ChEBI" id="CHEBI:57327"/>
        <dbReference type="ChEBI" id="CHEBI:57392"/>
        <dbReference type="ChEBI" id="CHEBI:456216"/>
        <dbReference type="EC" id="6.4.1.3"/>
    </reaction>
    <physiologicalReaction direction="left-to-right" evidence="7">
        <dbReference type="Rhea" id="RHEA:23721"/>
    </physiologicalReaction>
</comment>
<dbReference type="PROSITE" id="PS50968">
    <property type="entry name" value="BIOTINYL_LIPOYL"/>
    <property type="match status" value="1"/>
</dbReference>
<evidence type="ECO:0000256" key="7">
    <source>
        <dbReference type="ARBA" id="ARBA00049495"/>
    </source>
</evidence>
<sequence>MKSVLTCATESWERCPADESVSMATERETGLVMHLDGEQVKVADQQEKERPIVDATVNGEDVKVQYFEPTTEGYNMQYCGGNFNVILRSARAEELSKFMIPKVKPDTSKFLASPMAGSLVKVHVKEGDRIEAGQALAVVEAMKMQNELYAQKTCVVKKIYFKPGQNLALDDVIMDFDTTA</sequence>
<dbReference type="InterPro" id="IPR011053">
    <property type="entry name" value="Single_hybrid_motif"/>
</dbReference>
<dbReference type="CDD" id="cd06850">
    <property type="entry name" value="biotinyl_domain"/>
    <property type="match status" value="1"/>
</dbReference>
<keyword evidence="5" id="KW-0464">Manganese</keyword>